<evidence type="ECO:0000256" key="1">
    <source>
        <dbReference type="SAM" id="MobiDB-lite"/>
    </source>
</evidence>
<reference evidence="3" key="1">
    <citation type="submission" date="2021-06" db="EMBL/GenBank/DDBJ databases">
        <authorList>
            <person name="Kallberg Y."/>
            <person name="Tangrot J."/>
            <person name="Rosling A."/>
        </authorList>
    </citation>
    <scope>NUCLEOTIDE SEQUENCE</scope>
    <source>
        <strain evidence="3">CL551</strain>
    </source>
</reference>
<dbReference type="Proteomes" id="UP000789342">
    <property type="component" value="Unassembled WGS sequence"/>
</dbReference>
<feature type="compositionally biased region" description="Low complexity" evidence="1">
    <location>
        <begin position="15"/>
        <end position="31"/>
    </location>
</feature>
<evidence type="ECO:0000313" key="3">
    <source>
        <dbReference type="EMBL" id="CAG8582913.1"/>
    </source>
</evidence>
<feature type="compositionally biased region" description="Polar residues" evidence="1">
    <location>
        <begin position="1"/>
        <end position="14"/>
    </location>
</feature>
<sequence>MGKQQSKLARSQTDSAPTITSGGSISSCSACSSTTSVSSRSTTNNEGNIDSIINYPLSESLPDRKFETSRRKISKKCNHKISKNHYHASDPSNTLSPDILQVQRTQNQVAPILPATDFNINAYINNRKYSKKNSNHLYPIDDRECDRLQYQFYIYKHVWGNNFSAPVHEILSQENSKVLDVGCGPGYWTLETSVEYPNARFTGIDIVETFPSLVKPQNVEFHQANILKGLPFPDNTFDFVMIRLMIFAFTIDEWEKAVREAVRVCKVGGWVEMMEKDILFFGAGNIASEAQKWVVSELRKKKKIEVVISPHLPRYLSMTRNITNIHHAERNVPFGEHAGNLGKSYSEIYAWGAKNLKKVVGGYRGDIGGDRDIGNTLGETRDNSRKSKKRLFFGGSDKEWDEVVDRCIEELSIYGAYDKIHRVWGMKIDQSMGGSSTGPNSVSRSVKDGEAIGVINGINVIEVL</sequence>
<dbReference type="AlphaFoldDB" id="A0A9N9BZ00"/>
<evidence type="ECO:0000259" key="2">
    <source>
        <dbReference type="Pfam" id="PF13649"/>
    </source>
</evidence>
<dbReference type="OrthoDB" id="2013972at2759"/>
<dbReference type="Gene3D" id="3.40.50.150">
    <property type="entry name" value="Vaccinia Virus protein VP39"/>
    <property type="match status" value="1"/>
</dbReference>
<organism evidence="3 4">
    <name type="scientific">Acaulospora morrowiae</name>
    <dbReference type="NCBI Taxonomy" id="94023"/>
    <lineage>
        <taxon>Eukaryota</taxon>
        <taxon>Fungi</taxon>
        <taxon>Fungi incertae sedis</taxon>
        <taxon>Mucoromycota</taxon>
        <taxon>Glomeromycotina</taxon>
        <taxon>Glomeromycetes</taxon>
        <taxon>Diversisporales</taxon>
        <taxon>Acaulosporaceae</taxon>
        <taxon>Acaulospora</taxon>
    </lineage>
</organism>
<proteinExistence type="predicted"/>
<accession>A0A9N9BZ00</accession>
<keyword evidence="4" id="KW-1185">Reference proteome</keyword>
<dbReference type="Pfam" id="PF13649">
    <property type="entry name" value="Methyltransf_25"/>
    <property type="match status" value="1"/>
</dbReference>
<name>A0A9N9BZ00_9GLOM</name>
<gene>
    <name evidence="3" type="ORF">AMORRO_LOCUS6991</name>
</gene>
<feature type="region of interest" description="Disordered" evidence="1">
    <location>
        <begin position="1"/>
        <end position="31"/>
    </location>
</feature>
<evidence type="ECO:0000313" key="4">
    <source>
        <dbReference type="Proteomes" id="UP000789342"/>
    </source>
</evidence>
<dbReference type="PROSITE" id="PS51257">
    <property type="entry name" value="PROKAR_LIPOPROTEIN"/>
    <property type="match status" value="1"/>
</dbReference>
<dbReference type="CDD" id="cd02440">
    <property type="entry name" value="AdoMet_MTases"/>
    <property type="match status" value="1"/>
</dbReference>
<dbReference type="SUPFAM" id="SSF53335">
    <property type="entry name" value="S-adenosyl-L-methionine-dependent methyltransferases"/>
    <property type="match status" value="1"/>
</dbReference>
<feature type="domain" description="Methyltransferase" evidence="2">
    <location>
        <begin position="178"/>
        <end position="269"/>
    </location>
</feature>
<comment type="caution">
    <text evidence="3">The sequence shown here is derived from an EMBL/GenBank/DDBJ whole genome shotgun (WGS) entry which is preliminary data.</text>
</comment>
<dbReference type="InterPro" id="IPR029063">
    <property type="entry name" value="SAM-dependent_MTases_sf"/>
</dbReference>
<dbReference type="PANTHER" id="PTHR43591">
    <property type="entry name" value="METHYLTRANSFERASE"/>
    <property type="match status" value="1"/>
</dbReference>
<dbReference type="EMBL" id="CAJVPV010005001">
    <property type="protein sequence ID" value="CAG8582913.1"/>
    <property type="molecule type" value="Genomic_DNA"/>
</dbReference>
<dbReference type="PANTHER" id="PTHR43591:SF24">
    <property type="entry name" value="2-METHOXY-6-POLYPRENYL-1,4-BENZOQUINOL METHYLASE, MITOCHONDRIAL"/>
    <property type="match status" value="1"/>
</dbReference>
<protein>
    <submittedName>
        <fullName evidence="3">3835_t:CDS:1</fullName>
    </submittedName>
</protein>
<dbReference type="InterPro" id="IPR041698">
    <property type="entry name" value="Methyltransf_25"/>
</dbReference>
<dbReference type="GO" id="GO:0008168">
    <property type="term" value="F:methyltransferase activity"/>
    <property type="evidence" value="ECO:0007669"/>
    <property type="project" value="TreeGrafter"/>
</dbReference>